<keyword evidence="3 5" id="KW-0456">Lyase</keyword>
<accession>A0A972FJ64</accession>
<comment type="similarity">
    <text evidence="1">Belongs to the HMG-CoA lyase family.</text>
</comment>
<evidence type="ECO:0000313" key="6">
    <source>
        <dbReference type="Proteomes" id="UP000712080"/>
    </source>
</evidence>
<feature type="domain" description="Pyruvate carboxyltransferase" evidence="4">
    <location>
        <begin position="7"/>
        <end position="277"/>
    </location>
</feature>
<evidence type="ECO:0000256" key="2">
    <source>
        <dbReference type="ARBA" id="ARBA00022723"/>
    </source>
</evidence>
<keyword evidence="2" id="KW-0479">Metal-binding</keyword>
<keyword evidence="6" id="KW-1185">Reference proteome</keyword>
<dbReference type="InterPro" id="IPR013785">
    <property type="entry name" value="Aldolase_TIM"/>
</dbReference>
<dbReference type="Gene3D" id="3.20.20.70">
    <property type="entry name" value="Aldolase class I"/>
    <property type="match status" value="1"/>
</dbReference>
<organism evidence="5 6">
    <name type="scientific">Flavobacterium silvaticum</name>
    <dbReference type="NCBI Taxonomy" id="1852020"/>
    <lineage>
        <taxon>Bacteria</taxon>
        <taxon>Pseudomonadati</taxon>
        <taxon>Bacteroidota</taxon>
        <taxon>Flavobacteriia</taxon>
        <taxon>Flavobacteriales</taxon>
        <taxon>Flavobacteriaceae</taxon>
        <taxon>Flavobacterium</taxon>
    </lineage>
</organism>
<dbReference type="GO" id="GO:0006552">
    <property type="term" value="P:L-leucine catabolic process"/>
    <property type="evidence" value="ECO:0007669"/>
    <property type="project" value="TreeGrafter"/>
</dbReference>
<comment type="caution">
    <text evidence="5">The sequence shown here is derived from an EMBL/GenBank/DDBJ whole genome shotgun (WGS) entry which is preliminary data.</text>
</comment>
<dbReference type="EMBL" id="JAAMPU010000096">
    <property type="protein sequence ID" value="NMH26748.1"/>
    <property type="molecule type" value="Genomic_DNA"/>
</dbReference>
<evidence type="ECO:0000256" key="3">
    <source>
        <dbReference type="ARBA" id="ARBA00023239"/>
    </source>
</evidence>
<dbReference type="InterPro" id="IPR000891">
    <property type="entry name" value="PYR_CT"/>
</dbReference>
<dbReference type="AlphaFoldDB" id="A0A972FJ64"/>
<dbReference type="SUPFAM" id="SSF51569">
    <property type="entry name" value="Aldolase"/>
    <property type="match status" value="1"/>
</dbReference>
<reference evidence="5" key="1">
    <citation type="submission" date="2020-02" db="EMBL/GenBank/DDBJ databases">
        <title>Flavobacterium sp. genome.</title>
        <authorList>
            <person name="Jung H.S."/>
            <person name="Baek J.H."/>
            <person name="Jeon C.O."/>
        </authorList>
    </citation>
    <scope>NUCLEOTIDE SEQUENCE</scope>
    <source>
        <strain evidence="5">SE-s28</strain>
    </source>
</reference>
<evidence type="ECO:0000256" key="1">
    <source>
        <dbReference type="ARBA" id="ARBA00009405"/>
    </source>
</evidence>
<dbReference type="GO" id="GO:0046951">
    <property type="term" value="P:ketone body biosynthetic process"/>
    <property type="evidence" value="ECO:0007669"/>
    <property type="project" value="TreeGrafter"/>
</dbReference>
<proteinExistence type="inferred from homology"/>
<dbReference type="GO" id="GO:0046872">
    <property type="term" value="F:metal ion binding"/>
    <property type="evidence" value="ECO:0007669"/>
    <property type="project" value="UniProtKB-KW"/>
</dbReference>
<dbReference type="PANTHER" id="PTHR42738">
    <property type="entry name" value="HYDROXYMETHYLGLUTARYL-COA LYASE"/>
    <property type="match status" value="1"/>
</dbReference>
<dbReference type="GO" id="GO:0004419">
    <property type="term" value="F:hydroxymethylglutaryl-CoA lyase activity"/>
    <property type="evidence" value="ECO:0007669"/>
    <property type="project" value="TreeGrafter"/>
</dbReference>
<dbReference type="Pfam" id="PF00682">
    <property type="entry name" value="HMGL-like"/>
    <property type="match status" value="1"/>
</dbReference>
<dbReference type="InterPro" id="IPR043594">
    <property type="entry name" value="HMGL"/>
</dbReference>
<name>A0A972FJ64_9FLAO</name>
<evidence type="ECO:0000259" key="4">
    <source>
        <dbReference type="PROSITE" id="PS50991"/>
    </source>
</evidence>
<dbReference type="Proteomes" id="UP000712080">
    <property type="component" value="Unassembled WGS sequence"/>
</dbReference>
<evidence type="ECO:0000313" key="5">
    <source>
        <dbReference type="EMBL" id="NMH26748.1"/>
    </source>
</evidence>
<protein>
    <submittedName>
        <fullName evidence="5">Hydroxymethylglutaryl-CoA lyase</fullName>
    </submittedName>
</protein>
<dbReference type="RefSeq" id="WP_169525757.1">
    <property type="nucleotide sequence ID" value="NZ_JAAMPU010000096.1"/>
</dbReference>
<dbReference type="PROSITE" id="PS50991">
    <property type="entry name" value="PYR_CT"/>
    <property type="match status" value="1"/>
</dbReference>
<gene>
    <name evidence="5" type="ORF">G6047_01785</name>
</gene>
<sequence length="291" mass="32155">MISGNAPIKIIECPRDAMQGIKDFIPTQKKITYLQSLLRVNFDTLDFGSFVSARAIPQMQDTAEVLAGLDLSRSQTKLLAIVANTQGAQLAAEHEPIRYLGYPFSISENFQMRNTHKTIAESIVTLQEILNIASAKNKEVVAYLSMGFGNPYGDPWNVEIVGEWTEKLSGMGVKILSLSDTVGSSTPDVISYLFSNLIPKYPNIEFGAHLHTTPDKWHEKVDAAFHAGCRRFDGAIQGFGGCPMAKDELTGNMPTEKLLSYFSQHKQDTGTGWMSFESAYNEASKLFGAYH</sequence>
<dbReference type="PANTHER" id="PTHR42738:SF7">
    <property type="entry name" value="HYDROXYMETHYLGLUTARYL-COA LYASE"/>
    <property type="match status" value="1"/>
</dbReference>